<dbReference type="Proteomes" id="UP001374584">
    <property type="component" value="Unassembled WGS sequence"/>
</dbReference>
<comment type="caution">
    <text evidence="1">The sequence shown here is derived from an EMBL/GenBank/DDBJ whole genome shotgun (WGS) entry which is preliminary data.</text>
</comment>
<accession>A0AAN9QME2</accession>
<keyword evidence="2" id="KW-1185">Reference proteome</keyword>
<reference evidence="1 2" key="1">
    <citation type="submission" date="2024-01" db="EMBL/GenBank/DDBJ databases">
        <title>The genomes of 5 underutilized Papilionoideae crops provide insights into root nodulation and disease resistanc.</title>
        <authorList>
            <person name="Jiang F."/>
        </authorList>
    </citation>
    <scope>NUCLEOTIDE SEQUENCE [LARGE SCALE GENOMIC DNA]</scope>
    <source>
        <strain evidence="1">JINMINGXINNONG_FW02</strain>
        <tissue evidence="1">Leaves</tissue>
    </source>
</reference>
<proteinExistence type="predicted"/>
<evidence type="ECO:0000313" key="2">
    <source>
        <dbReference type="Proteomes" id="UP001374584"/>
    </source>
</evidence>
<evidence type="ECO:0000313" key="1">
    <source>
        <dbReference type="EMBL" id="KAK7343130.1"/>
    </source>
</evidence>
<dbReference type="AlphaFoldDB" id="A0AAN9QME2"/>
<sequence>MSSSSVLALVYYNGSIFNNELMSSVFTGKISRYLEVKNTMTVSALKQAILNLFIAANGKSYTVELCYRCPVTMKDRRTFYRSVKIEDDDDVKCVVGYATKYEPNVKFELMGIIREYEEITCDMIWECLEKQLDDLSNTD</sequence>
<gene>
    <name evidence="1" type="ORF">VNO80_26093</name>
</gene>
<dbReference type="EMBL" id="JAYMYR010000009">
    <property type="protein sequence ID" value="KAK7343130.1"/>
    <property type="molecule type" value="Genomic_DNA"/>
</dbReference>
<protein>
    <submittedName>
        <fullName evidence="1">Uncharacterized protein</fullName>
    </submittedName>
</protein>
<name>A0AAN9QME2_PHACN</name>
<organism evidence="1 2">
    <name type="scientific">Phaseolus coccineus</name>
    <name type="common">Scarlet runner bean</name>
    <name type="synonym">Phaseolus multiflorus</name>
    <dbReference type="NCBI Taxonomy" id="3886"/>
    <lineage>
        <taxon>Eukaryota</taxon>
        <taxon>Viridiplantae</taxon>
        <taxon>Streptophyta</taxon>
        <taxon>Embryophyta</taxon>
        <taxon>Tracheophyta</taxon>
        <taxon>Spermatophyta</taxon>
        <taxon>Magnoliopsida</taxon>
        <taxon>eudicotyledons</taxon>
        <taxon>Gunneridae</taxon>
        <taxon>Pentapetalae</taxon>
        <taxon>rosids</taxon>
        <taxon>fabids</taxon>
        <taxon>Fabales</taxon>
        <taxon>Fabaceae</taxon>
        <taxon>Papilionoideae</taxon>
        <taxon>50 kb inversion clade</taxon>
        <taxon>NPAAA clade</taxon>
        <taxon>indigoferoid/millettioid clade</taxon>
        <taxon>Phaseoleae</taxon>
        <taxon>Phaseolus</taxon>
    </lineage>
</organism>